<gene>
    <name evidence="2" type="ORF">C7H19_13680</name>
</gene>
<dbReference type="Proteomes" id="UP000239001">
    <property type="component" value="Unassembled WGS sequence"/>
</dbReference>
<evidence type="ECO:0000313" key="3">
    <source>
        <dbReference type="Proteomes" id="UP000239001"/>
    </source>
</evidence>
<organism evidence="2 3">
    <name type="scientific">Aphanothece hegewaldii CCALA 016</name>
    <dbReference type="NCBI Taxonomy" id="2107694"/>
    <lineage>
        <taxon>Bacteria</taxon>
        <taxon>Bacillati</taxon>
        <taxon>Cyanobacteriota</taxon>
        <taxon>Cyanophyceae</taxon>
        <taxon>Oscillatoriophycideae</taxon>
        <taxon>Chroococcales</taxon>
        <taxon>Aphanothecaceae</taxon>
        <taxon>Aphanothece</taxon>
    </lineage>
</organism>
<feature type="compositionally biased region" description="Polar residues" evidence="1">
    <location>
        <begin position="37"/>
        <end position="51"/>
    </location>
</feature>
<keyword evidence="3" id="KW-1185">Reference proteome</keyword>
<accession>A0A2T1LWH8</accession>
<dbReference type="OrthoDB" id="428560at2"/>
<dbReference type="AlphaFoldDB" id="A0A2T1LWH8"/>
<proteinExistence type="predicted"/>
<dbReference type="EMBL" id="PXOH01000014">
    <property type="protein sequence ID" value="PSF36253.1"/>
    <property type="molecule type" value="Genomic_DNA"/>
</dbReference>
<reference evidence="2 3" key="1">
    <citation type="submission" date="2018-03" db="EMBL/GenBank/DDBJ databases">
        <title>The ancient ancestry and fast evolution of plastids.</title>
        <authorList>
            <person name="Moore K.R."/>
            <person name="Magnabosco C."/>
            <person name="Momper L."/>
            <person name="Gold D.A."/>
            <person name="Bosak T."/>
            <person name="Fournier G.P."/>
        </authorList>
    </citation>
    <scope>NUCLEOTIDE SEQUENCE [LARGE SCALE GENOMIC DNA]</scope>
    <source>
        <strain evidence="2 3">CCALA 016</strain>
    </source>
</reference>
<reference evidence="2 3" key="2">
    <citation type="submission" date="2018-03" db="EMBL/GenBank/DDBJ databases">
        <authorList>
            <person name="Keele B.F."/>
        </authorList>
    </citation>
    <scope>NUCLEOTIDE SEQUENCE [LARGE SCALE GENOMIC DNA]</scope>
    <source>
        <strain evidence="2 3">CCALA 016</strain>
    </source>
</reference>
<protein>
    <submittedName>
        <fullName evidence="2">Uncharacterized protein</fullName>
    </submittedName>
</protein>
<sequence>MKEKFITRITLEQVKKLEDLTDWERVEKMSELEVEQNALTDPDNQPIQPGQQGLKPKKRF</sequence>
<comment type="caution">
    <text evidence="2">The sequence shown here is derived from an EMBL/GenBank/DDBJ whole genome shotgun (WGS) entry which is preliminary data.</text>
</comment>
<evidence type="ECO:0000256" key="1">
    <source>
        <dbReference type="SAM" id="MobiDB-lite"/>
    </source>
</evidence>
<dbReference type="RefSeq" id="WP_106457438.1">
    <property type="nucleotide sequence ID" value="NZ_PXOH01000014.1"/>
</dbReference>
<name>A0A2T1LWH8_9CHRO</name>
<evidence type="ECO:0000313" key="2">
    <source>
        <dbReference type="EMBL" id="PSF36253.1"/>
    </source>
</evidence>
<feature type="region of interest" description="Disordered" evidence="1">
    <location>
        <begin position="36"/>
        <end position="60"/>
    </location>
</feature>